<name>T1K2C9_TETUR</name>
<evidence type="ECO:0000313" key="12">
    <source>
        <dbReference type="Proteomes" id="UP000015104"/>
    </source>
</evidence>
<dbReference type="GO" id="GO:0006364">
    <property type="term" value="P:rRNA processing"/>
    <property type="evidence" value="ECO:0007669"/>
    <property type="project" value="TreeGrafter"/>
</dbReference>
<comment type="similarity">
    <text evidence="3">Belongs to the eukaryotic/archaeal RNase P protein component 1 family.</text>
</comment>
<evidence type="ECO:0000256" key="10">
    <source>
        <dbReference type="ARBA" id="ARBA00046486"/>
    </source>
</evidence>
<dbReference type="Proteomes" id="UP000015104">
    <property type="component" value="Unassembled WGS sequence"/>
</dbReference>
<comment type="subcellular location">
    <subcellularLocation>
        <location evidence="2">Nucleus</location>
    </subcellularLocation>
</comment>
<evidence type="ECO:0000256" key="9">
    <source>
        <dbReference type="ARBA" id="ARBA00022801"/>
    </source>
</evidence>
<reference evidence="11" key="2">
    <citation type="submission" date="2015-06" db="UniProtKB">
        <authorList>
            <consortium name="EnsemblMetazoa"/>
        </authorList>
    </citation>
    <scope>IDENTIFICATION</scope>
</reference>
<dbReference type="HAMAP" id="MF_00754">
    <property type="entry name" value="RNase_P_1"/>
    <property type="match status" value="1"/>
</dbReference>
<evidence type="ECO:0000256" key="7">
    <source>
        <dbReference type="ARBA" id="ARBA00022722"/>
    </source>
</evidence>
<keyword evidence="7" id="KW-0540">Nuclease</keyword>
<dbReference type="AlphaFoldDB" id="T1K2C9"/>
<reference evidence="12" key="1">
    <citation type="submission" date="2011-08" db="EMBL/GenBank/DDBJ databases">
        <authorList>
            <person name="Rombauts S."/>
        </authorList>
    </citation>
    <scope>NUCLEOTIDE SEQUENCE</scope>
    <source>
        <strain evidence="12">London</strain>
    </source>
</reference>
<dbReference type="eggNOG" id="KOG4046">
    <property type="taxonomic scope" value="Eukaryota"/>
</dbReference>
<evidence type="ECO:0000256" key="4">
    <source>
        <dbReference type="ARBA" id="ARBA00016225"/>
    </source>
</evidence>
<comment type="subunit">
    <text evidence="10">Component of nuclear RNase P and RNase MRP ribonucleoproteins. RNase P consists of a catalytic RNA moiety and 10 different protein chains; POP1, POP4, POP5, POP7, RPP14, RPP21, RPP25, RPP30, RPP38 and RPP40. Within the RNase P complex, POP1, POP7 and RPP25 form the 'finger' subcomplex, POP5, RPP14, RPP40 and homodimeric RPP30 form the 'palm' subcomplex, and RPP21, POP4 and RPP38 form the 'wrist' subcomplex. All subunits of the RNase P complex interact with the catalytic RNA. Several subunits of RNase P are also part of the RNase MRP complex. RNase MRP consists of a catalytic RNA moiety and about 8 protein subunits; POP1, POP7, RPP25, RPP30, RPP38, RPP40 and possibly also POP4 and POP5.</text>
</comment>
<dbReference type="OMA" id="TFRVCGM"/>
<dbReference type="GO" id="GO:0000172">
    <property type="term" value="C:ribonuclease MRP complex"/>
    <property type="evidence" value="ECO:0007669"/>
    <property type="project" value="InterPro"/>
</dbReference>
<dbReference type="SUPFAM" id="SSF101744">
    <property type="entry name" value="Rof/RNase P subunit-like"/>
    <property type="match status" value="1"/>
</dbReference>
<evidence type="ECO:0000256" key="6">
    <source>
        <dbReference type="ARBA" id="ARBA00022694"/>
    </source>
</evidence>
<dbReference type="GO" id="GO:0001682">
    <property type="term" value="P:tRNA 5'-leader removal"/>
    <property type="evidence" value="ECO:0007669"/>
    <property type="project" value="InterPro"/>
</dbReference>
<evidence type="ECO:0000256" key="1">
    <source>
        <dbReference type="ARBA" id="ARBA00002435"/>
    </source>
</evidence>
<gene>
    <name evidence="11" type="primary">107359600</name>
</gene>
<dbReference type="InterPro" id="IPR036980">
    <property type="entry name" value="RNase_P/MRP_Rpp29_sf"/>
</dbReference>
<evidence type="ECO:0000313" key="11">
    <source>
        <dbReference type="EnsemblMetazoa" id="tetur04g04580.1"/>
    </source>
</evidence>
<accession>T1K2C9</accession>
<keyword evidence="6" id="KW-0819">tRNA processing</keyword>
<dbReference type="GO" id="GO:0033204">
    <property type="term" value="F:ribonuclease P RNA binding"/>
    <property type="evidence" value="ECO:0007669"/>
    <property type="project" value="InterPro"/>
</dbReference>
<dbReference type="EnsemblMetazoa" id="tetur04g04580.1">
    <property type="protein sequence ID" value="tetur04g04580.1"/>
    <property type="gene ID" value="tetur04g04580"/>
</dbReference>
<dbReference type="InterPro" id="IPR002730">
    <property type="entry name" value="Rpp29/RNP1"/>
</dbReference>
<dbReference type="InterPro" id="IPR023538">
    <property type="entry name" value="RNP1"/>
</dbReference>
<dbReference type="GO" id="GO:0004519">
    <property type="term" value="F:endonuclease activity"/>
    <property type="evidence" value="ECO:0007669"/>
    <property type="project" value="UniProtKB-KW"/>
</dbReference>
<comment type="function">
    <text evidence="1">Component of ribonuclease P, a ribonucleoprotein complex that generates mature tRNA molecules by cleaving their 5'-ends.</text>
</comment>
<dbReference type="STRING" id="32264.T1K2C9"/>
<dbReference type="PANTHER" id="PTHR13348:SF0">
    <property type="entry name" value="RIBONUCLEASE P PROTEIN SUBUNIT P29"/>
    <property type="match status" value="1"/>
</dbReference>
<dbReference type="KEGG" id="tut:107359600"/>
<keyword evidence="8" id="KW-0255">Endonuclease</keyword>
<sequence length="224" mass="25770">MSDCHLYQSLPKSVVDVADRMKFVHLKYRVNKESAEQFINKCVPALKSEGLGVKYYFLEDDFNKKLKENEQKAEKRKNAQKIDKLNSKQRKLLFNVNQKSNLQYETFEKINNIWNDYIGSILQNNPKDASLRLAKADYHGAKFCVVASCNPSLVGIVGIVVQETKNTFKLIDKQDKIRVIPKEGTLFTFGHNNSIYKLNGSHLKLSAHNRSKVKFKSKKISQNI</sequence>
<dbReference type="EMBL" id="CAEY01001361">
    <property type="status" value="NOT_ANNOTATED_CDS"/>
    <property type="molecule type" value="Genomic_DNA"/>
</dbReference>
<evidence type="ECO:0000256" key="2">
    <source>
        <dbReference type="ARBA" id="ARBA00004123"/>
    </source>
</evidence>
<keyword evidence="9" id="KW-0378">Hydrolase</keyword>
<evidence type="ECO:0000256" key="8">
    <source>
        <dbReference type="ARBA" id="ARBA00022759"/>
    </source>
</evidence>
<dbReference type="OrthoDB" id="124041at2759"/>
<evidence type="ECO:0000256" key="5">
    <source>
        <dbReference type="ARBA" id="ARBA00022490"/>
    </source>
</evidence>
<dbReference type="InterPro" id="IPR016848">
    <property type="entry name" value="RNase_P/MRP_Rpp29-subunit"/>
</dbReference>
<keyword evidence="12" id="KW-1185">Reference proteome</keyword>
<keyword evidence="5" id="KW-0963">Cytoplasm</keyword>
<dbReference type="GO" id="GO:0016787">
    <property type="term" value="F:hydrolase activity"/>
    <property type="evidence" value="ECO:0007669"/>
    <property type="project" value="UniProtKB-KW"/>
</dbReference>
<dbReference type="Gene3D" id="2.30.30.210">
    <property type="entry name" value="Ribonuclease P/MRP, subunit p29"/>
    <property type="match status" value="1"/>
</dbReference>
<evidence type="ECO:0000256" key="3">
    <source>
        <dbReference type="ARBA" id="ARBA00006181"/>
    </source>
</evidence>
<organism evidence="11 12">
    <name type="scientific">Tetranychus urticae</name>
    <name type="common">Two-spotted spider mite</name>
    <dbReference type="NCBI Taxonomy" id="32264"/>
    <lineage>
        <taxon>Eukaryota</taxon>
        <taxon>Metazoa</taxon>
        <taxon>Ecdysozoa</taxon>
        <taxon>Arthropoda</taxon>
        <taxon>Chelicerata</taxon>
        <taxon>Arachnida</taxon>
        <taxon>Acari</taxon>
        <taxon>Acariformes</taxon>
        <taxon>Trombidiformes</taxon>
        <taxon>Prostigmata</taxon>
        <taxon>Eleutherengona</taxon>
        <taxon>Raphignathae</taxon>
        <taxon>Tetranychoidea</taxon>
        <taxon>Tetranychidae</taxon>
        <taxon>Tetranychus</taxon>
    </lineage>
</organism>
<proteinExistence type="inferred from homology"/>
<dbReference type="HOGENOM" id="CLU_1236451_0_0_1"/>
<dbReference type="SMART" id="SM00538">
    <property type="entry name" value="POP4"/>
    <property type="match status" value="1"/>
</dbReference>
<dbReference type="GO" id="GO:0030677">
    <property type="term" value="C:ribonuclease P complex"/>
    <property type="evidence" value="ECO:0007669"/>
    <property type="project" value="InterPro"/>
</dbReference>
<dbReference type="InterPro" id="IPR023534">
    <property type="entry name" value="Rof/RNase_P-like"/>
</dbReference>
<protein>
    <recommendedName>
        <fullName evidence="4">Ribonuclease P protein subunit p29</fullName>
    </recommendedName>
</protein>
<dbReference type="PANTHER" id="PTHR13348">
    <property type="entry name" value="RIBONUCLEASE P SUBUNIT P29"/>
    <property type="match status" value="1"/>
</dbReference>
<dbReference type="GO" id="GO:0005634">
    <property type="term" value="C:nucleus"/>
    <property type="evidence" value="ECO:0007669"/>
    <property type="project" value="UniProtKB-SubCell"/>
</dbReference>
<dbReference type="Pfam" id="PF01868">
    <property type="entry name" value="RNase_P-MRP_p29"/>
    <property type="match status" value="1"/>
</dbReference>